<dbReference type="EMBL" id="JADOUE010000001">
    <property type="protein sequence ID" value="MBG6122383.1"/>
    <property type="molecule type" value="Genomic_DNA"/>
</dbReference>
<dbReference type="InterPro" id="IPR000182">
    <property type="entry name" value="GNAT_dom"/>
</dbReference>
<dbReference type="Pfam" id="PF24553">
    <property type="entry name" value="Rv0428c_C"/>
    <property type="match status" value="2"/>
</dbReference>
<dbReference type="RefSeq" id="WP_231375474.1">
    <property type="nucleotide sequence ID" value="NZ_JADOUE010000001.1"/>
</dbReference>
<protein>
    <submittedName>
        <fullName evidence="2">GNAT superfamily N-acetyltransferase</fullName>
    </submittedName>
</protein>
<dbReference type="Proteomes" id="UP000658613">
    <property type="component" value="Unassembled WGS sequence"/>
</dbReference>
<comment type="caution">
    <text evidence="2">The sequence shown here is derived from an EMBL/GenBank/DDBJ whole genome shotgun (WGS) entry which is preliminary data.</text>
</comment>
<dbReference type="PANTHER" id="PTHR43072">
    <property type="entry name" value="N-ACETYLTRANSFERASE"/>
    <property type="match status" value="1"/>
</dbReference>
<dbReference type="Gene3D" id="3.40.630.30">
    <property type="match status" value="1"/>
</dbReference>
<sequence length="370" mass="40494">MTRIPSVTRVSRLFRTDEVSVGERVVVRRYLDGPGSHVTDVIGHVVSLDPLVLRPQKVGGLPSSAPTLSIPREQIQVLKRLSPRRVRNSDIRAIEVATAKAFPGQEHTLIDGWFTRAGADIAERSNSATPIGPSAGFRPVPIREIHEFYASRGLPTRLLVPERIGAAAEKLLVGAGEGHWSVGPEIITMTTALHGSAAADEPIEAEELSTLVFEVTDEPDEDWLAMYHFRGQPLPPDALRALAKTIDGKITFGRLKHQGQTIAVTRGTLTSSSMDTPSFDSGYAGVGMDGGRGSSKSDVVWLGYSAVEVAPAWRRRGVGTLLGRKMRQWGREHGATNAYLQVLGSNEAGLRLYRKLGFEEHHRLRYFTLR</sequence>
<evidence type="ECO:0000313" key="3">
    <source>
        <dbReference type="Proteomes" id="UP000658613"/>
    </source>
</evidence>
<organism evidence="2 3">
    <name type="scientific">Corynebacterium aquatimens</name>
    <dbReference type="NCBI Taxonomy" id="1190508"/>
    <lineage>
        <taxon>Bacteria</taxon>
        <taxon>Bacillati</taxon>
        <taxon>Actinomycetota</taxon>
        <taxon>Actinomycetes</taxon>
        <taxon>Mycobacteriales</taxon>
        <taxon>Corynebacteriaceae</taxon>
        <taxon>Corynebacterium</taxon>
    </lineage>
</organism>
<dbReference type="PROSITE" id="PS51186">
    <property type="entry name" value="GNAT"/>
    <property type="match status" value="1"/>
</dbReference>
<evidence type="ECO:0000259" key="1">
    <source>
        <dbReference type="PROSITE" id="PS51186"/>
    </source>
</evidence>
<dbReference type="CDD" id="cd04301">
    <property type="entry name" value="NAT_SF"/>
    <property type="match status" value="1"/>
</dbReference>
<name>A0A931GRV3_9CORY</name>
<dbReference type="GO" id="GO:0016747">
    <property type="term" value="F:acyltransferase activity, transferring groups other than amino-acyl groups"/>
    <property type="evidence" value="ECO:0007669"/>
    <property type="project" value="InterPro"/>
</dbReference>
<feature type="domain" description="N-acetyltransferase" evidence="1">
    <location>
        <begin position="213"/>
        <end position="370"/>
    </location>
</feature>
<dbReference type="InterPro" id="IPR056935">
    <property type="entry name" value="Rv0428c-like_C"/>
</dbReference>
<gene>
    <name evidence="2" type="ORF">IW254_001352</name>
</gene>
<dbReference type="SUPFAM" id="SSF55729">
    <property type="entry name" value="Acyl-CoA N-acyltransferases (Nat)"/>
    <property type="match status" value="1"/>
</dbReference>
<reference evidence="2" key="1">
    <citation type="submission" date="2020-11" db="EMBL/GenBank/DDBJ databases">
        <title>Sequencing the genomes of 1000 actinobacteria strains.</title>
        <authorList>
            <person name="Klenk H.-P."/>
        </authorList>
    </citation>
    <scope>NUCLEOTIDE SEQUENCE</scope>
    <source>
        <strain evidence="2">DSM 45632</strain>
    </source>
</reference>
<accession>A0A931GRV3</accession>
<proteinExistence type="predicted"/>
<dbReference type="InterPro" id="IPR016181">
    <property type="entry name" value="Acyl_CoA_acyltransferase"/>
</dbReference>
<evidence type="ECO:0000313" key="2">
    <source>
        <dbReference type="EMBL" id="MBG6122383.1"/>
    </source>
</evidence>
<keyword evidence="3" id="KW-1185">Reference proteome</keyword>
<dbReference type="AlphaFoldDB" id="A0A931GRV3"/>